<name>A0A2N3IEY4_9BACT</name>
<evidence type="ECO:0000313" key="3">
    <source>
        <dbReference type="Proteomes" id="UP000233387"/>
    </source>
</evidence>
<evidence type="ECO:0000259" key="1">
    <source>
        <dbReference type="Pfam" id="PF19569"/>
    </source>
</evidence>
<dbReference type="SUPFAM" id="SSF55961">
    <property type="entry name" value="Bet v1-like"/>
    <property type="match status" value="1"/>
</dbReference>
<comment type="caution">
    <text evidence="2">The sequence shown here is derived from an EMBL/GenBank/DDBJ whole genome shotgun (WGS) entry which is preliminary data.</text>
</comment>
<dbReference type="Pfam" id="PF19569">
    <property type="entry name" value="START_2"/>
    <property type="match status" value="1"/>
</dbReference>
<dbReference type="InterPro" id="IPR045736">
    <property type="entry name" value="START_2"/>
</dbReference>
<feature type="domain" description="START-like" evidence="1">
    <location>
        <begin position="2"/>
        <end position="128"/>
    </location>
</feature>
<proteinExistence type="predicted"/>
<accession>A0A2N3IEY4</accession>
<dbReference type="AlphaFoldDB" id="A0A2N3IEY4"/>
<organism evidence="2 3">
    <name type="scientific">Raineya orbicola</name>
    <dbReference type="NCBI Taxonomy" id="2016530"/>
    <lineage>
        <taxon>Bacteria</taxon>
        <taxon>Pseudomonadati</taxon>
        <taxon>Bacteroidota</taxon>
        <taxon>Cytophagia</taxon>
        <taxon>Cytophagales</taxon>
        <taxon>Raineyaceae</taxon>
        <taxon>Raineya</taxon>
    </lineage>
</organism>
<gene>
    <name evidence="2" type="ORF">Rain11_1524</name>
</gene>
<dbReference type="InterPro" id="IPR023393">
    <property type="entry name" value="START-like_dom_sf"/>
</dbReference>
<reference evidence="2 3" key="1">
    <citation type="submission" date="2017-06" db="EMBL/GenBank/DDBJ databases">
        <title>Raineya orbicola gen. nov., sp. nov. a slightly thermophilic bacterium of the phylum Bacteroidetes and the description of Raineyaceae fam. nov.</title>
        <authorList>
            <person name="Albuquerque L."/>
            <person name="Polonia A.R.M."/>
            <person name="Barroso C."/>
            <person name="Froufe H.J.C."/>
            <person name="Lage O."/>
            <person name="Lobo-Da-Cunha A."/>
            <person name="Egas C."/>
            <person name="Da Costa M.S."/>
        </authorList>
    </citation>
    <scope>NUCLEOTIDE SEQUENCE [LARGE SCALE GENOMIC DNA]</scope>
    <source>
        <strain evidence="2 3">SPSPC-11</strain>
    </source>
</reference>
<dbReference type="Gene3D" id="3.30.530.20">
    <property type="match status" value="1"/>
</dbReference>
<dbReference type="Proteomes" id="UP000233387">
    <property type="component" value="Unassembled WGS sequence"/>
</dbReference>
<protein>
    <recommendedName>
        <fullName evidence="1">START-like domain-containing protein</fullName>
    </recommendedName>
</protein>
<sequence length="129" mass="15378">MKKHKFVKEYELKASVKMLYPYFSTAVGLQEWFADRVQSIDTQTYLFHWDNEDHLGTIISQRMGKSIKFEFDRHLNPENPSYLEFRLDHNDLTNSTFIRITDYSDETDEEELNELWDGLIHKLKEIVGG</sequence>
<dbReference type="OrthoDB" id="667567at2"/>
<keyword evidence="3" id="KW-1185">Reference proteome</keyword>
<dbReference type="EMBL" id="NKXO01000022">
    <property type="protein sequence ID" value="PKQ68869.1"/>
    <property type="molecule type" value="Genomic_DNA"/>
</dbReference>
<dbReference type="RefSeq" id="WP_101358794.1">
    <property type="nucleotide sequence ID" value="NZ_NKXO01000022.1"/>
</dbReference>
<evidence type="ECO:0000313" key="2">
    <source>
        <dbReference type="EMBL" id="PKQ68869.1"/>
    </source>
</evidence>